<organism evidence="2 3">
    <name type="scientific">Seminavis robusta</name>
    <dbReference type="NCBI Taxonomy" id="568900"/>
    <lineage>
        <taxon>Eukaryota</taxon>
        <taxon>Sar</taxon>
        <taxon>Stramenopiles</taxon>
        <taxon>Ochrophyta</taxon>
        <taxon>Bacillariophyta</taxon>
        <taxon>Bacillariophyceae</taxon>
        <taxon>Bacillariophycidae</taxon>
        <taxon>Naviculales</taxon>
        <taxon>Naviculaceae</taxon>
        <taxon>Seminavis</taxon>
    </lineage>
</organism>
<feature type="compositionally biased region" description="Acidic residues" evidence="1">
    <location>
        <begin position="191"/>
        <end position="219"/>
    </location>
</feature>
<evidence type="ECO:0000313" key="3">
    <source>
        <dbReference type="Proteomes" id="UP001153069"/>
    </source>
</evidence>
<sequence length="227" mass="25142">MHHQVMPPLDAFPSAVHGREWEGYLAVTVVMPSLICHQAFNKKYLGPPGNQPVVPLHQLPYKDDDDELKPITIQAFNMHTIALLAQHQCWVQAVVTTGDETVEPPDAGLMAMVKGQIDTFNANNKKEEKEERWVQGPLIPCPKLKEGQTLKITIRGPGDTEDTVLYVKAVAKKKDDGAEKDDGVGSKKDETEEASSSDSGEDIDSDCSYGEQEEEEEVDDSYKFCSI</sequence>
<protein>
    <submittedName>
        <fullName evidence="2">Uncharacterized protein</fullName>
    </submittedName>
</protein>
<reference evidence="2" key="1">
    <citation type="submission" date="2020-06" db="EMBL/GenBank/DDBJ databases">
        <authorList>
            <consortium name="Plant Systems Biology data submission"/>
        </authorList>
    </citation>
    <scope>NUCLEOTIDE SEQUENCE</scope>
    <source>
        <strain evidence="2">D6</strain>
    </source>
</reference>
<feature type="region of interest" description="Disordered" evidence="1">
    <location>
        <begin position="174"/>
        <end position="227"/>
    </location>
</feature>
<keyword evidence="3" id="KW-1185">Reference proteome</keyword>
<feature type="compositionally biased region" description="Basic and acidic residues" evidence="1">
    <location>
        <begin position="174"/>
        <end position="190"/>
    </location>
</feature>
<dbReference type="Proteomes" id="UP001153069">
    <property type="component" value="Unassembled WGS sequence"/>
</dbReference>
<dbReference type="AlphaFoldDB" id="A0A9N8DZD4"/>
<name>A0A9N8DZD4_9STRA</name>
<proteinExistence type="predicted"/>
<gene>
    <name evidence="2" type="ORF">SEMRO_497_G154810.1</name>
</gene>
<evidence type="ECO:0000313" key="2">
    <source>
        <dbReference type="EMBL" id="CAB9511686.1"/>
    </source>
</evidence>
<accession>A0A9N8DZD4</accession>
<comment type="caution">
    <text evidence="2">The sequence shown here is derived from an EMBL/GenBank/DDBJ whole genome shotgun (WGS) entry which is preliminary data.</text>
</comment>
<evidence type="ECO:0000256" key="1">
    <source>
        <dbReference type="SAM" id="MobiDB-lite"/>
    </source>
</evidence>
<dbReference type="EMBL" id="CAICTM010000496">
    <property type="protein sequence ID" value="CAB9511686.1"/>
    <property type="molecule type" value="Genomic_DNA"/>
</dbReference>